<evidence type="ECO:0000256" key="2">
    <source>
        <dbReference type="ARBA" id="ARBA00023125"/>
    </source>
</evidence>
<dbReference type="InterPro" id="IPR009057">
    <property type="entry name" value="Homeodomain-like_sf"/>
</dbReference>
<dbReference type="PANTHER" id="PTHR30055">
    <property type="entry name" value="HTH-TYPE TRANSCRIPTIONAL REGULATOR RUTR"/>
    <property type="match status" value="1"/>
</dbReference>
<dbReference type="PRINTS" id="PR00455">
    <property type="entry name" value="HTHTETR"/>
</dbReference>
<dbReference type="RefSeq" id="WP_256618501.1">
    <property type="nucleotide sequence ID" value="NZ_JANIBC010000002.1"/>
</dbReference>
<dbReference type="Gene3D" id="1.10.10.60">
    <property type="entry name" value="Homeodomain-like"/>
    <property type="match status" value="1"/>
</dbReference>
<dbReference type="InterPro" id="IPR050109">
    <property type="entry name" value="HTH-type_TetR-like_transc_reg"/>
</dbReference>
<dbReference type="SUPFAM" id="SSF48498">
    <property type="entry name" value="Tetracyclin repressor-like, C-terminal domain"/>
    <property type="match status" value="1"/>
</dbReference>
<dbReference type="Pfam" id="PF08359">
    <property type="entry name" value="TetR_C_4"/>
    <property type="match status" value="1"/>
</dbReference>
<evidence type="ECO:0000256" key="1">
    <source>
        <dbReference type="ARBA" id="ARBA00023015"/>
    </source>
</evidence>
<dbReference type="Proteomes" id="UP001142610">
    <property type="component" value="Unassembled WGS sequence"/>
</dbReference>
<evidence type="ECO:0000313" key="7">
    <source>
        <dbReference type="Proteomes" id="UP001142610"/>
    </source>
</evidence>
<dbReference type="GO" id="GO:0003700">
    <property type="term" value="F:DNA-binding transcription factor activity"/>
    <property type="evidence" value="ECO:0007669"/>
    <property type="project" value="TreeGrafter"/>
</dbReference>
<dbReference type="InterPro" id="IPR001647">
    <property type="entry name" value="HTH_TetR"/>
</dbReference>
<keyword evidence="7" id="KW-1185">Reference proteome</keyword>
<evidence type="ECO:0000313" key="6">
    <source>
        <dbReference type="EMBL" id="MCQ8184652.1"/>
    </source>
</evidence>
<organism evidence="6 7">
    <name type="scientific">Parvularcula maris</name>
    <dbReference type="NCBI Taxonomy" id="2965077"/>
    <lineage>
        <taxon>Bacteria</taxon>
        <taxon>Pseudomonadati</taxon>
        <taxon>Pseudomonadota</taxon>
        <taxon>Alphaproteobacteria</taxon>
        <taxon>Parvularculales</taxon>
        <taxon>Parvularculaceae</taxon>
        <taxon>Parvularcula</taxon>
    </lineage>
</organism>
<dbReference type="GO" id="GO:0000976">
    <property type="term" value="F:transcription cis-regulatory region binding"/>
    <property type="evidence" value="ECO:0007669"/>
    <property type="project" value="TreeGrafter"/>
</dbReference>
<evidence type="ECO:0000256" key="4">
    <source>
        <dbReference type="PROSITE-ProRule" id="PRU00335"/>
    </source>
</evidence>
<dbReference type="SUPFAM" id="SSF46689">
    <property type="entry name" value="Homeodomain-like"/>
    <property type="match status" value="1"/>
</dbReference>
<dbReference type="AlphaFoldDB" id="A0A9X2RJE3"/>
<dbReference type="InterPro" id="IPR036271">
    <property type="entry name" value="Tet_transcr_reg_TetR-rel_C_sf"/>
</dbReference>
<dbReference type="Gene3D" id="1.10.357.10">
    <property type="entry name" value="Tetracycline Repressor, domain 2"/>
    <property type="match status" value="1"/>
</dbReference>
<accession>A0A9X2RJE3</accession>
<dbReference type="InterPro" id="IPR013570">
    <property type="entry name" value="Tscrpt_reg_YsiA_C"/>
</dbReference>
<dbReference type="PANTHER" id="PTHR30055:SF234">
    <property type="entry name" value="HTH-TYPE TRANSCRIPTIONAL REGULATOR BETI"/>
    <property type="match status" value="1"/>
</dbReference>
<name>A0A9X2RJE3_9PROT</name>
<dbReference type="EMBL" id="JANIBC010000002">
    <property type="protein sequence ID" value="MCQ8184652.1"/>
    <property type="molecule type" value="Genomic_DNA"/>
</dbReference>
<protein>
    <submittedName>
        <fullName evidence="6">TetR/AcrR family transcriptional regulator</fullName>
    </submittedName>
</protein>
<sequence length="227" mass="25163">MSRTQTRREKLAEKEEAILQAATKAFLLGGLKAARMAEIAKAAQVAEGTLYLYYRNKEALFEAVVARHWDDLRRGAQKVVRAETDPVLQLETLASYTLDRIMGDRKLFELTLYLAHAGEGLTAATDRLGYVRVFDGVIERGRSEGVFTASANPKLLRDLFFGTLDYAARSALARGEDAASSRIIETLMTAMLAVLQPRAEDRDPGVEERLERAVARLEAVAERYPAG</sequence>
<keyword evidence="2 4" id="KW-0238">DNA-binding</keyword>
<gene>
    <name evidence="6" type="ORF">NOG11_04560</name>
</gene>
<reference evidence="6" key="1">
    <citation type="submission" date="2022-07" db="EMBL/GenBank/DDBJ databases">
        <title>Parvularcula maris sp. nov., an algicidal bacterium isolated from seawater.</title>
        <authorList>
            <person name="Li F."/>
        </authorList>
    </citation>
    <scope>NUCLEOTIDE SEQUENCE</scope>
    <source>
        <strain evidence="6">BGMRC 0090</strain>
    </source>
</reference>
<keyword evidence="3" id="KW-0804">Transcription</keyword>
<evidence type="ECO:0000256" key="3">
    <source>
        <dbReference type="ARBA" id="ARBA00023163"/>
    </source>
</evidence>
<comment type="caution">
    <text evidence="6">The sequence shown here is derived from an EMBL/GenBank/DDBJ whole genome shotgun (WGS) entry which is preliminary data.</text>
</comment>
<feature type="domain" description="HTH tetR-type" evidence="5">
    <location>
        <begin position="12"/>
        <end position="72"/>
    </location>
</feature>
<keyword evidence="1" id="KW-0805">Transcription regulation</keyword>
<evidence type="ECO:0000259" key="5">
    <source>
        <dbReference type="PROSITE" id="PS50977"/>
    </source>
</evidence>
<feature type="DNA-binding region" description="H-T-H motif" evidence="4">
    <location>
        <begin position="35"/>
        <end position="54"/>
    </location>
</feature>
<proteinExistence type="predicted"/>
<dbReference type="PROSITE" id="PS50977">
    <property type="entry name" value="HTH_TETR_2"/>
    <property type="match status" value="1"/>
</dbReference>
<dbReference type="Pfam" id="PF00440">
    <property type="entry name" value="TetR_N"/>
    <property type="match status" value="1"/>
</dbReference>